<feature type="compositionally biased region" description="Polar residues" evidence="2">
    <location>
        <begin position="413"/>
        <end position="422"/>
    </location>
</feature>
<keyword evidence="1" id="KW-0175">Coiled coil</keyword>
<feature type="non-terminal residue" evidence="3">
    <location>
        <position position="1"/>
    </location>
</feature>
<feature type="compositionally biased region" description="Polar residues" evidence="2">
    <location>
        <begin position="432"/>
        <end position="461"/>
    </location>
</feature>
<organism evidence="3 4">
    <name type="scientific">Acaulospora morrowiae</name>
    <dbReference type="NCBI Taxonomy" id="94023"/>
    <lineage>
        <taxon>Eukaryota</taxon>
        <taxon>Fungi</taxon>
        <taxon>Fungi incertae sedis</taxon>
        <taxon>Mucoromycota</taxon>
        <taxon>Glomeromycotina</taxon>
        <taxon>Glomeromycetes</taxon>
        <taxon>Diversisporales</taxon>
        <taxon>Acaulosporaceae</taxon>
        <taxon>Acaulospora</taxon>
    </lineage>
</organism>
<feature type="region of interest" description="Disordered" evidence="2">
    <location>
        <begin position="311"/>
        <end position="357"/>
    </location>
</feature>
<dbReference type="InterPro" id="IPR028245">
    <property type="entry name" value="PIL1/LSP1"/>
</dbReference>
<feature type="compositionally biased region" description="Polar residues" evidence="2">
    <location>
        <begin position="481"/>
        <end position="500"/>
    </location>
</feature>
<evidence type="ECO:0000256" key="2">
    <source>
        <dbReference type="SAM" id="MobiDB-lite"/>
    </source>
</evidence>
<dbReference type="GO" id="GO:0008289">
    <property type="term" value="F:lipid binding"/>
    <property type="evidence" value="ECO:0007669"/>
    <property type="project" value="TreeGrafter"/>
</dbReference>
<dbReference type="InterPro" id="IPR027267">
    <property type="entry name" value="AH/BAR_dom_sf"/>
</dbReference>
<feature type="coiled-coil region" evidence="1">
    <location>
        <begin position="149"/>
        <end position="183"/>
    </location>
</feature>
<feature type="region of interest" description="Disordered" evidence="2">
    <location>
        <begin position="380"/>
        <end position="517"/>
    </location>
</feature>
<sequence>PINMKFNLGDVTSDLRRNLTVQIIILDLQISILITVVNNDTKHLSKFLSSERSVWNALSTLAYEQSEASKCMAIWGRSEDVDLCDVTEKLSVLTAKLSESENVLADKYVQYRTHLKEIRSREDKMKEQRTKKELLWSKIEKEERKSKRSDSVDQKLKDLHKDMENLQKETIEEETKLADFKREKLRTALLVQLDALFEFGEKLIILTRYSRDIIDQIPITDTHPGEPRAPYLGQEKTLQAVSNATKALEEWTPQSTEKSSAHLQISQVTMSEDSQEELLTTDQPGHVITQPPQNTPNIEQDEFHFVSHKQKPLSAISTTTPTENITSSNAKYYEDPNEADHSDLDQTTDADQELETPRKVREVISHITEGSITEATNIPFHTIQVIPRPPTPPIRHTKSVSFEEEESPESLAADTSVQATQSKDQEIVSSHVIESTLDSSTEVQNQQSEKPAQNDSANDSEPSIKVSEPSIEAPEPAIEIDNTSPQNEIKQPASSETLTIHNYKKHVHFSDVEDEIP</sequence>
<protein>
    <submittedName>
        <fullName evidence="3">3602_t:CDS:1</fullName>
    </submittedName>
</protein>
<reference evidence="3" key="1">
    <citation type="submission" date="2021-06" db="EMBL/GenBank/DDBJ databases">
        <authorList>
            <person name="Kallberg Y."/>
            <person name="Tangrot J."/>
            <person name="Rosling A."/>
        </authorList>
    </citation>
    <scope>NUCLEOTIDE SEQUENCE</scope>
    <source>
        <strain evidence="3">CL551</strain>
    </source>
</reference>
<dbReference type="GO" id="GO:0036286">
    <property type="term" value="C:eisosome filament"/>
    <property type="evidence" value="ECO:0007669"/>
    <property type="project" value="TreeGrafter"/>
</dbReference>
<dbReference type="PANTHER" id="PTHR31962:SF1">
    <property type="entry name" value="SPHINGOLIPID LONG CHAIN BASE-RESPONSIVE PROTEIN PIL1"/>
    <property type="match status" value="1"/>
</dbReference>
<evidence type="ECO:0000313" key="4">
    <source>
        <dbReference type="Proteomes" id="UP000789342"/>
    </source>
</evidence>
<feature type="compositionally biased region" description="Low complexity" evidence="2">
    <location>
        <begin position="467"/>
        <end position="480"/>
    </location>
</feature>
<dbReference type="Proteomes" id="UP000789342">
    <property type="component" value="Unassembled WGS sequence"/>
</dbReference>
<dbReference type="PANTHER" id="PTHR31962">
    <property type="entry name" value="SPHINGOLIPID LONG CHAIN BASE-RESPONSIVE PROTEIN PIL1"/>
    <property type="match status" value="1"/>
</dbReference>
<evidence type="ECO:0000313" key="3">
    <source>
        <dbReference type="EMBL" id="CAG8700630.1"/>
    </source>
</evidence>
<dbReference type="GO" id="GO:0005886">
    <property type="term" value="C:plasma membrane"/>
    <property type="evidence" value="ECO:0007669"/>
    <property type="project" value="TreeGrafter"/>
</dbReference>
<comment type="caution">
    <text evidence="3">The sequence shown here is derived from an EMBL/GenBank/DDBJ whole genome shotgun (WGS) entry which is preliminary data.</text>
</comment>
<name>A0A9N9HQ89_9GLOM</name>
<dbReference type="EMBL" id="CAJVPV010016958">
    <property type="protein sequence ID" value="CAG8700630.1"/>
    <property type="molecule type" value="Genomic_DNA"/>
</dbReference>
<dbReference type="Gene3D" id="1.20.1270.60">
    <property type="entry name" value="Arfaptin homology (AH) domain/BAR domain"/>
    <property type="match status" value="1"/>
</dbReference>
<dbReference type="OrthoDB" id="5599269at2759"/>
<dbReference type="AlphaFoldDB" id="A0A9N9HQ89"/>
<feature type="region of interest" description="Disordered" evidence="2">
    <location>
        <begin position="252"/>
        <end position="271"/>
    </location>
</feature>
<gene>
    <name evidence="3" type="ORF">AMORRO_LOCUS12109</name>
</gene>
<keyword evidence="4" id="KW-1185">Reference proteome</keyword>
<evidence type="ECO:0000256" key="1">
    <source>
        <dbReference type="SAM" id="Coils"/>
    </source>
</evidence>
<dbReference type="GO" id="GO:0006897">
    <property type="term" value="P:endocytosis"/>
    <property type="evidence" value="ECO:0007669"/>
    <property type="project" value="TreeGrafter"/>
</dbReference>
<accession>A0A9N9HQ89</accession>
<dbReference type="GO" id="GO:0070941">
    <property type="term" value="P:eisosome assembly"/>
    <property type="evidence" value="ECO:0007669"/>
    <property type="project" value="TreeGrafter"/>
</dbReference>
<feature type="compositionally biased region" description="Basic and acidic residues" evidence="2">
    <location>
        <begin position="332"/>
        <end position="344"/>
    </location>
</feature>
<dbReference type="Pfam" id="PF13805">
    <property type="entry name" value="Pil1"/>
    <property type="match status" value="1"/>
</dbReference>
<proteinExistence type="predicted"/>
<feature type="compositionally biased region" description="Polar residues" evidence="2">
    <location>
        <begin position="315"/>
        <end position="330"/>
    </location>
</feature>